<dbReference type="FunFam" id="3.40.350.10:FF:000003">
    <property type="entry name" value="Xaa-pro aminopeptidase P"/>
    <property type="match status" value="1"/>
</dbReference>
<evidence type="ECO:0000259" key="8">
    <source>
        <dbReference type="Pfam" id="PF01321"/>
    </source>
</evidence>
<dbReference type="PROSITE" id="PS00491">
    <property type="entry name" value="PROLINE_PEPTIDASE"/>
    <property type="match status" value="1"/>
</dbReference>
<dbReference type="InterPro" id="IPR032416">
    <property type="entry name" value="Peptidase_M24_C"/>
</dbReference>
<gene>
    <name evidence="12" type="ORF">FNF28_03567</name>
    <name evidence="10" type="ORF">FNF29_00814</name>
    <name evidence="11" type="ORF">FNF31_05112</name>
</gene>
<comment type="cofactor">
    <cofactor evidence="1">
        <name>Mn(2+)</name>
        <dbReference type="ChEBI" id="CHEBI:29035"/>
    </cofactor>
</comment>
<feature type="domain" description="Peptidase M24" evidence="7">
    <location>
        <begin position="357"/>
        <end position="581"/>
    </location>
</feature>
<evidence type="ECO:0000256" key="2">
    <source>
        <dbReference type="ARBA" id="ARBA00008766"/>
    </source>
</evidence>
<dbReference type="SUPFAM" id="SSF55920">
    <property type="entry name" value="Creatinase/aminopeptidase"/>
    <property type="match status" value="1"/>
</dbReference>
<dbReference type="AlphaFoldDB" id="A0A5A8D0E9"/>
<name>A0A5A8D0E9_CAFRO</name>
<evidence type="ECO:0000313" key="13">
    <source>
        <dbReference type="Proteomes" id="UP000323011"/>
    </source>
</evidence>
<accession>A0A5A8D0E9</accession>
<evidence type="ECO:0000256" key="5">
    <source>
        <dbReference type="ARBA" id="ARBA00023211"/>
    </source>
</evidence>
<dbReference type="Proteomes" id="UP000323011">
    <property type="component" value="Unassembled WGS sequence"/>
</dbReference>
<keyword evidence="3 6" id="KW-0479">Metal-binding</keyword>
<evidence type="ECO:0000313" key="14">
    <source>
        <dbReference type="Proteomes" id="UP000324907"/>
    </source>
</evidence>
<dbReference type="GO" id="GO:0070006">
    <property type="term" value="F:metalloaminopeptidase activity"/>
    <property type="evidence" value="ECO:0007669"/>
    <property type="project" value="InterPro"/>
</dbReference>
<dbReference type="Proteomes" id="UP000325113">
    <property type="component" value="Unassembled WGS sequence"/>
</dbReference>
<dbReference type="InterPro" id="IPR000587">
    <property type="entry name" value="Creatinase_N"/>
</dbReference>
<dbReference type="PANTHER" id="PTHR43763">
    <property type="entry name" value="XAA-PRO AMINOPEPTIDASE 1"/>
    <property type="match status" value="1"/>
</dbReference>
<evidence type="ECO:0000313" key="12">
    <source>
        <dbReference type="EMBL" id="KAA0165168.1"/>
    </source>
</evidence>
<dbReference type="InterPro" id="IPR033740">
    <property type="entry name" value="Pept_M24B"/>
</dbReference>
<keyword evidence="5" id="KW-0464">Manganese</keyword>
<protein>
    <recommendedName>
        <fullName evidence="16">Aminopeptidase P N-terminal domain-containing protein</fullName>
    </recommendedName>
</protein>
<dbReference type="InterPro" id="IPR000994">
    <property type="entry name" value="Pept_M24"/>
</dbReference>
<dbReference type="EMBL" id="VLTN01000003">
    <property type="protein sequence ID" value="KAA0156703.1"/>
    <property type="molecule type" value="Genomic_DNA"/>
</dbReference>
<feature type="domain" description="Peptidase M24 C-terminal" evidence="9">
    <location>
        <begin position="591"/>
        <end position="639"/>
    </location>
</feature>
<dbReference type="FunFam" id="3.90.230.10:FF:000007">
    <property type="entry name" value="Xaa-Pro aminopeptidase P"/>
    <property type="match status" value="1"/>
</dbReference>
<dbReference type="EMBL" id="VLTM01000060">
    <property type="protein sequence ID" value="KAA0158942.1"/>
    <property type="molecule type" value="Genomic_DNA"/>
</dbReference>
<dbReference type="InterPro" id="IPR036005">
    <property type="entry name" value="Creatinase/aminopeptidase-like"/>
</dbReference>
<evidence type="ECO:0000256" key="3">
    <source>
        <dbReference type="ARBA" id="ARBA00022723"/>
    </source>
</evidence>
<dbReference type="InterPro" id="IPR029149">
    <property type="entry name" value="Creatin/AminoP/Spt16_N"/>
</dbReference>
<dbReference type="InterPro" id="IPR001131">
    <property type="entry name" value="Peptidase_M24B_aminopep-P_CS"/>
</dbReference>
<dbReference type="CDD" id="cd01085">
    <property type="entry name" value="APP"/>
    <property type="match status" value="1"/>
</dbReference>
<dbReference type="EMBL" id="VLTL01000049">
    <property type="protein sequence ID" value="KAA0165168.1"/>
    <property type="molecule type" value="Genomic_DNA"/>
</dbReference>
<evidence type="ECO:0000313" key="11">
    <source>
        <dbReference type="EMBL" id="KAA0158942.1"/>
    </source>
</evidence>
<dbReference type="GO" id="GO:0046872">
    <property type="term" value="F:metal ion binding"/>
    <property type="evidence" value="ECO:0007669"/>
    <property type="project" value="UniProtKB-KW"/>
</dbReference>
<comment type="caution">
    <text evidence="11">The sequence shown here is derived from an EMBL/GenBank/DDBJ whole genome shotgun (WGS) entry which is preliminary data.</text>
</comment>
<sequence length="679" mass="70835">MAVARLTKLREILQSRSLAAFVCPTDDAHLSEYVADCDMRRAFISGFTGSAGTAVVTLDTALLWTDGRYFAQAAAELDPECWTLMKDRLPATPSIDAWLADNLASGATVGVDPRTVADSTASAWSATLSKAGMSLLAVEDNPVDAVWDARPPAKVPRVQVQPLAVAGATVEDKLERVREALRKQKANALVVAALDEVAWLLNLRGVGAIAYNPVFPAYCLVTETGATLFTDMAALDTAEAREGTAAAAAFATGGDKPPHATPLEHLAAAGVSVRPYEEVDEALAELGGTAAPSGTEQPAAAAAAGTAAGAPAAKVLLDPASCNMRLGQVAGPRAIRGKSPIPLLKATKTEPEISGFRTAHARDALAVCRAFSAVETAVAAHEAGSGPALDEWGVTQIFLRERSALRGFQDLSFGTIAGSGGNGAVIHYSPPEAGSAPVGRDRMLLVDSGGQYVDGTTDITRTVHMGAPTDWQRRCFTRVLQGHIGLATAVFPEGTAGALLDSFARRPLWTEGLNYAHGTGHGVGSFLNVHEGPHGISPRVGALGTGIVPSMTVTDEPGYYEGSDRGAEGFGIRIEDVLVVRSASTGSPEAPFCRFETFDVVPISPKLVDTSVMTAEERDWLNAYNARVRAELVPQLERSIEAVAAGGAPAGAAEGKGDHITEATERATLAWVMAETEAV</sequence>
<dbReference type="GO" id="GO:0005737">
    <property type="term" value="C:cytoplasm"/>
    <property type="evidence" value="ECO:0007669"/>
    <property type="project" value="UniProtKB-ARBA"/>
</dbReference>
<evidence type="ECO:0000256" key="6">
    <source>
        <dbReference type="RuleBase" id="RU000590"/>
    </source>
</evidence>
<keyword evidence="4" id="KW-0378">Hydrolase</keyword>
<dbReference type="Gene3D" id="3.90.230.10">
    <property type="entry name" value="Creatinase/methionine aminopeptidase superfamily"/>
    <property type="match status" value="1"/>
</dbReference>
<feature type="domain" description="Creatinase N-terminal" evidence="8">
    <location>
        <begin position="5"/>
        <end position="131"/>
    </location>
</feature>
<dbReference type="Pfam" id="PF16188">
    <property type="entry name" value="Peptidase_M24_C"/>
    <property type="match status" value="1"/>
</dbReference>
<dbReference type="SUPFAM" id="SSF53092">
    <property type="entry name" value="Creatinase/prolidase N-terminal domain"/>
    <property type="match status" value="2"/>
</dbReference>
<comment type="similarity">
    <text evidence="2 6">Belongs to the peptidase M24B family.</text>
</comment>
<dbReference type="OMA" id="EPGMILS"/>
<dbReference type="Pfam" id="PF16189">
    <property type="entry name" value="Creatinase_N_2"/>
    <property type="match status" value="1"/>
</dbReference>
<organism evidence="11 15">
    <name type="scientific">Cafeteria roenbergensis</name>
    <name type="common">Marine flagellate</name>
    <dbReference type="NCBI Taxonomy" id="33653"/>
    <lineage>
        <taxon>Eukaryota</taxon>
        <taxon>Sar</taxon>
        <taxon>Stramenopiles</taxon>
        <taxon>Bigyra</taxon>
        <taxon>Opalozoa</taxon>
        <taxon>Bicosoecida</taxon>
        <taxon>Cafeteriaceae</taxon>
        <taxon>Cafeteria</taxon>
    </lineage>
</organism>
<dbReference type="Gene3D" id="3.40.350.10">
    <property type="entry name" value="Creatinase/prolidase N-terminal domain"/>
    <property type="match status" value="2"/>
</dbReference>
<evidence type="ECO:0008006" key="16">
    <source>
        <dbReference type="Google" id="ProtNLM"/>
    </source>
</evidence>
<evidence type="ECO:0000313" key="10">
    <source>
        <dbReference type="EMBL" id="KAA0156703.1"/>
    </source>
</evidence>
<evidence type="ECO:0000259" key="9">
    <source>
        <dbReference type="Pfam" id="PF16188"/>
    </source>
</evidence>
<keyword evidence="13" id="KW-1185">Reference proteome</keyword>
<evidence type="ECO:0000313" key="15">
    <source>
        <dbReference type="Proteomes" id="UP000325113"/>
    </source>
</evidence>
<evidence type="ECO:0000259" key="7">
    <source>
        <dbReference type="Pfam" id="PF00557"/>
    </source>
</evidence>
<evidence type="ECO:0000256" key="1">
    <source>
        <dbReference type="ARBA" id="ARBA00001936"/>
    </source>
</evidence>
<dbReference type="PANTHER" id="PTHR43763:SF6">
    <property type="entry name" value="XAA-PRO AMINOPEPTIDASE 1"/>
    <property type="match status" value="1"/>
</dbReference>
<dbReference type="InterPro" id="IPR050422">
    <property type="entry name" value="X-Pro_aminopeptidase_P"/>
</dbReference>
<proteinExistence type="inferred from homology"/>
<reference evidence="13 14" key="1">
    <citation type="submission" date="2019-07" db="EMBL/GenBank/DDBJ databases">
        <title>Genomes of Cafeteria roenbergensis.</title>
        <authorList>
            <person name="Fischer M.G."/>
            <person name="Hackl T."/>
            <person name="Roman M."/>
        </authorList>
    </citation>
    <scope>NUCLEOTIDE SEQUENCE [LARGE SCALE GENOMIC DNA]</scope>
    <source>
        <strain evidence="10 13">BVI</strain>
        <strain evidence="11 15">Cflag</strain>
        <strain evidence="12 14">RCC970-E3</strain>
    </source>
</reference>
<dbReference type="Proteomes" id="UP000324907">
    <property type="component" value="Unassembled WGS sequence"/>
</dbReference>
<dbReference type="Pfam" id="PF00557">
    <property type="entry name" value="Peptidase_M24"/>
    <property type="match status" value="1"/>
</dbReference>
<evidence type="ECO:0000256" key="4">
    <source>
        <dbReference type="ARBA" id="ARBA00022801"/>
    </source>
</evidence>
<dbReference type="Pfam" id="PF01321">
    <property type="entry name" value="Creatinase_N"/>
    <property type="match status" value="1"/>
</dbReference>